<dbReference type="Gene3D" id="3.90.1200.10">
    <property type="match status" value="1"/>
</dbReference>
<dbReference type="GO" id="GO:0006646">
    <property type="term" value="P:phosphatidylethanolamine biosynthetic process"/>
    <property type="evidence" value="ECO:0007669"/>
    <property type="project" value="TreeGrafter"/>
</dbReference>
<name>A0AAV7KMF6_9METZ</name>
<dbReference type="Pfam" id="PF01633">
    <property type="entry name" value="Choline_kinase"/>
    <property type="match status" value="1"/>
</dbReference>
<dbReference type="SUPFAM" id="SSF56112">
    <property type="entry name" value="Protein kinase-like (PK-like)"/>
    <property type="match status" value="1"/>
</dbReference>
<proteinExistence type="inferred from homology"/>
<keyword evidence="4" id="KW-0808">Transferase</keyword>
<reference evidence="4 5" key="1">
    <citation type="journal article" date="2023" name="BMC Biol.">
        <title>The compact genome of the sponge Oopsacas minuta (Hexactinellida) is lacking key metazoan core genes.</title>
        <authorList>
            <person name="Santini S."/>
            <person name="Schenkelaars Q."/>
            <person name="Jourda C."/>
            <person name="Duchesne M."/>
            <person name="Belahbib H."/>
            <person name="Rocher C."/>
            <person name="Selva M."/>
            <person name="Riesgo A."/>
            <person name="Vervoort M."/>
            <person name="Leys S.P."/>
            <person name="Kodjabachian L."/>
            <person name="Le Bivic A."/>
            <person name="Borchiellini C."/>
            <person name="Claverie J.M."/>
            <person name="Renard E."/>
        </authorList>
    </citation>
    <scope>NUCLEOTIDE SEQUENCE [LARGE SCALE GENOMIC DNA]</scope>
    <source>
        <strain evidence="4">SPO-2</strain>
    </source>
</reference>
<dbReference type="GO" id="GO:0004305">
    <property type="term" value="F:ethanolamine kinase activity"/>
    <property type="evidence" value="ECO:0007669"/>
    <property type="project" value="TreeGrafter"/>
</dbReference>
<accession>A0AAV7KMF6</accession>
<keyword evidence="1" id="KW-0444">Lipid biosynthesis</keyword>
<keyword evidence="2" id="KW-1208">Phospholipid metabolism</keyword>
<dbReference type="PANTHER" id="PTHR22603">
    <property type="entry name" value="CHOLINE/ETHANOALAMINE KINASE"/>
    <property type="match status" value="1"/>
</dbReference>
<dbReference type="GO" id="GO:0005737">
    <property type="term" value="C:cytoplasm"/>
    <property type="evidence" value="ECO:0007669"/>
    <property type="project" value="TreeGrafter"/>
</dbReference>
<dbReference type="Gene3D" id="3.30.200.20">
    <property type="entry name" value="Phosphorylase Kinase, domain 1"/>
    <property type="match status" value="1"/>
</dbReference>
<dbReference type="Proteomes" id="UP001165289">
    <property type="component" value="Unassembled WGS sequence"/>
</dbReference>
<gene>
    <name evidence="4" type="ORF">LOD99_9597</name>
</gene>
<protein>
    <submittedName>
        <fullName evidence="4">Choline/ethanolamine kinase-like</fullName>
    </submittedName>
</protein>
<keyword evidence="1" id="KW-0594">Phospholipid biosynthesis</keyword>
<evidence type="ECO:0000256" key="1">
    <source>
        <dbReference type="ARBA" id="ARBA00023209"/>
    </source>
</evidence>
<keyword evidence="5" id="KW-1185">Reference proteome</keyword>
<comment type="similarity">
    <text evidence="3">Belongs to the choline/ethanolamine kinase family.</text>
</comment>
<dbReference type="AlphaFoldDB" id="A0AAV7KMF6"/>
<dbReference type="EMBL" id="JAKMXF010000001">
    <property type="protein sequence ID" value="KAI6662010.1"/>
    <property type="molecule type" value="Genomic_DNA"/>
</dbReference>
<evidence type="ECO:0000313" key="4">
    <source>
        <dbReference type="EMBL" id="KAI6662010.1"/>
    </source>
</evidence>
<evidence type="ECO:0000256" key="2">
    <source>
        <dbReference type="ARBA" id="ARBA00023264"/>
    </source>
</evidence>
<evidence type="ECO:0000256" key="3">
    <source>
        <dbReference type="ARBA" id="ARBA00038211"/>
    </source>
</evidence>
<sequence>MATSVDIPVPDTTVLMCRRLLGGDWYSLPLAPIHIESITEGQTNKLYILKLKHTPSTSATTPDTVILRLFSDIWSQEEIITQNIVYAILSERGLAPKLYGVLSHSQGRLEHFYQCRTLTNLELYQENVLTHTTRIIAEMHLQDMPVPKDASFVFKCMRRWLKKTEEVCLSDSKRQSMLNGMLSEKKWEEELDWLEQHLKQLNYPIVFCHNDYSQANLLLLTDRDELTIKCIDFEFSSYYYRGADIAQLFKESAFDYSVKEPPYYSYSEAAYPSFHMRCKFVRMYLHALQPNITHSIAEIESIVEEIESCRILTDMLAYIWALSMIESPRATFCYLEFAQTRLSMYKSEKAKLLES</sequence>
<dbReference type="PANTHER" id="PTHR22603:SF93">
    <property type="entry name" value="RE24176P"/>
    <property type="match status" value="1"/>
</dbReference>
<keyword evidence="4" id="KW-0418">Kinase</keyword>
<organism evidence="4 5">
    <name type="scientific">Oopsacas minuta</name>
    <dbReference type="NCBI Taxonomy" id="111878"/>
    <lineage>
        <taxon>Eukaryota</taxon>
        <taxon>Metazoa</taxon>
        <taxon>Porifera</taxon>
        <taxon>Hexactinellida</taxon>
        <taxon>Hexasterophora</taxon>
        <taxon>Lyssacinosida</taxon>
        <taxon>Leucopsacidae</taxon>
        <taxon>Oopsacas</taxon>
    </lineage>
</organism>
<evidence type="ECO:0000313" key="5">
    <source>
        <dbReference type="Proteomes" id="UP001165289"/>
    </source>
</evidence>
<comment type="caution">
    <text evidence="4">The sequence shown here is derived from an EMBL/GenBank/DDBJ whole genome shotgun (WGS) entry which is preliminary data.</text>
</comment>
<dbReference type="InterPro" id="IPR011009">
    <property type="entry name" value="Kinase-like_dom_sf"/>
</dbReference>
<dbReference type="GO" id="GO:0004103">
    <property type="term" value="F:choline kinase activity"/>
    <property type="evidence" value="ECO:0007669"/>
    <property type="project" value="TreeGrafter"/>
</dbReference>
<keyword evidence="1" id="KW-0443">Lipid metabolism</keyword>